<dbReference type="EMBL" id="FZPH01000001">
    <property type="protein sequence ID" value="SNS63461.1"/>
    <property type="molecule type" value="Genomic_DNA"/>
</dbReference>
<evidence type="ECO:0000313" key="7">
    <source>
        <dbReference type="Proteomes" id="UP000198362"/>
    </source>
</evidence>
<protein>
    <submittedName>
        <fullName evidence="6">Putative zinc-finger</fullName>
    </submittedName>
</protein>
<evidence type="ECO:0000256" key="3">
    <source>
        <dbReference type="SAM" id="MobiDB-lite"/>
    </source>
</evidence>
<keyword evidence="4" id="KW-0472">Membrane</keyword>
<proteinExistence type="predicted"/>
<organism evidence="6 7">
    <name type="scientific">Asanoa hainanensis</name>
    <dbReference type="NCBI Taxonomy" id="560556"/>
    <lineage>
        <taxon>Bacteria</taxon>
        <taxon>Bacillati</taxon>
        <taxon>Actinomycetota</taxon>
        <taxon>Actinomycetes</taxon>
        <taxon>Micromonosporales</taxon>
        <taxon>Micromonosporaceae</taxon>
        <taxon>Asanoa</taxon>
    </lineage>
</organism>
<keyword evidence="6" id="KW-0862">Zinc</keyword>
<evidence type="ECO:0000256" key="1">
    <source>
        <dbReference type="ARBA" id="ARBA00023015"/>
    </source>
</evidence>
<dbReference type="Pfam" id="PF13490">
    <property type="entry name" value="zf-HC2"/>
    <property type="match status" value="1"/>
</dbReference>
<name>A0A239G2S7_9ACTN</name>
<dbReference type="GO" id="GO:0008270">
    <property type="term" value="F:zinc ion binding"/>
    <property type="evidence" value="ECO:0007669"/>
    <property type="project" value="UniProtKB-KW"/>
</dbReference>
<feature type="transmembrane region" description="Helical" evidence="4">
    <location>
        <begin position="215"/>
        <end position="235"/>
    </location>
</feature>
<feature type="transmembrane region" description="Helical" evidence="4">
    <location>
        <begin position="378"/>
        <end position="396"/>
    </location>
</feature>
<dbReference type="InterPro" id="IPR041916">
    <property type="entry name" value="Anti_sigma_zinc_sf"/>
</dbReference>
<feature type="region of interest" description="Disordered" evidence="3">
    <location>
        <begin position="74"/>
        <end position="160"/>
    </location>
</feature>
<dbReference type="Proteomes" id="UP000198362">
    <property type="component" value="Unassembled WGS sequence"/>
</dbReference>
<evidence type="ECO:0000256" key="2">
    <source>
        <dbReference type="ARBA" id="ARBA00023163"/>
    </source>
</evidence>
<feature type="transmembrane region" description="Helical" evidence="4">
    <location>
        <begin position="341"/>
        <end position="358"/>
    </location>
</feature>
<reference evidence="6 7" key="1">
    <citation type="submission" date="2017-06" db="EMBL/GenBank/DDBJ databases">
        <authorList>
            <person name="Kim H.J."/>
            <person name="Triplett B.A."/>
        </authorList>
    </citation>
    <scope>NUCLEOTIDE SEQUENCE [LARGE SCALE GENOMIC DNA]</scope>
    <source>
        <strain evidence="6 7">CGMCC 4.5593</strain>
    </source>
</reference>
<keyword evidence="1" id="KW-0805">Transcription regulation</keyword>
<keyword evidence="6" id="KW-0479">Metal-binding</keyword>
<evidence type="ECO:0000313" key="6">
    <source>
        <dbReference type="EMBL" id="SNS63461.1"/>
    </source>
</evidence>
<accession>A0A239G2S7</accession>
<feature type="compositionally biased region" description="Polar residues" evidence="3">
    <location>
        <begin position="139"/>
        <end position="160"/>
    </location>
</feature>
<feature type="transmembrane region" description="Helical" evidence="4">
    <location>
        <begin position="241"/>
        <end position="258"/>
    </location>
</feature>
<dbReference type="AlphaFoldDB" id="A0A239G2S7"/>
<keyword evidence="4" id="KW-0812">Transmembrane</keyword>
<keyword evidence="6" id="KW-0863">Zinc-finger</keyword>
<keyword evidence="7" id="KW-1185">Reference proteome</keyword>
<feature type="domain" description="Putative zinc-finger" evidence="5">
    <location>
        <begin position="6"/>
        <end position="35"/>
    </location>
</feature>
<dbReference type="Gene3D" id="1.10.10.1320">
    <property type="entry name" value="Anti-sigma factor, zinc-finger domain"/>
    <property type="match status" value="1"/>
</dbReference>
<dbReference type="OrthoDB" id="3393311at2"/>
<feature type="transmembrane region" description="Helical" evidence="4">
    <location>
        <begin position="279"/>
        <end position="302"/>
    </location>
</feature>
<gene>
    <name evidence="6" type="ORF">SAMN05421812_101204</name>
</gene>
<evidence type="ECO:0000259" key="5">
    <source>
        <dbReference type="Pfam" id="PF13490"/>
    </source>
</evidence>
<dbReference type="InterPro" id="IPR027383">
    <property type="entry name" value="Znf_put"/>
</dbReference>
<feature type="transmembrane region" description="Helical" evidence="4">
    <location>
        <begin position="314"/>
        <end position="334"/>
    </location>
</feature>
<evidence type="ECO:0000256" key="4">
    <source>
        <dbReference type="SAM" id="Phobius"/>
    </source>
</evidence>
<keyword evidence="2" id="KW-0804">Transcription</keyword>
<sequence>MTHPVDQLPAYAAGTLPPPEAAEIAGHLVGCASCRTDAASWSTLATGIRTATLAATPPDPPPFAAVRARLSVGTRPPETVGSELDVASSPDVVGPEQVPSPGALPSNWGAVRSDAALSPSDGRAVWAGSGPSPAHDARASTSGESVRSTGPTVRGSSALSNHDQIAAREFVPAGEGALIVPRYLPTSAPARRWLASARVAWGLLARQVRLIGWRVWAIALVVIAAAAGYAASAPAGRAGDLLALVVPLVAAVSVAAACSADGEAAELVRATPTSTRVLVLARLTLVLAVTVGLGTAASLAIALPRGDLLLAELFVTWFGPLVPLSATSFALAVLWRYEAGIAVVMACWVLRLLAPTSILDHGVAPILDALWRPGLPLVLGAVVVAVATVALAPLAGRHRAIPAVLR</sequence>
<keyword evidence="4" id="KW-1133">Transmembrane helix</keyword>
<dbReference type="RefSeq" id="WP_089243647.1">
    <property type="nucleotide sequence ID" value="NZ_FZPH01000001.1"/>
</dbReference>